<evidence type="ECO:0000256" key="6">
    <source>
        <dbReference type="RuleBase" id="RU000716"/>
    </source>
</evidence>
<evidence type="ECO:0000259" key="8">
    <source>
        <dbReference type="Pfam" id="PF08281"/>
    </source>
</evidence>
<dbReference type="InterPro" id="IPR013324">
    <property type="entry name" value="RNA_pol_sigma_r3/r4-like"/>
</dbReference>
<evidence type="ECO:0000256" key="2">
    <source>
        <dbReference type="ARBA" id="ARBA00023015"/>
    </source>
</evidence>
<dbReference type="InterPro" id="IPR013325">
    <property type="entry name" value="RNA_pol_sigma_r2"/>
</dbReference>
<keyword evidence="5 6" id="KW-0804">Transcription</keyword>
<dbReference type="InterPro" id="IPR000838">
    <property type="entry name" value="RNA_pol_sigma70_ECF_CS"/>
</dbReference>
<dbReference type="PANTHER" id="PTHR43133:SF8">
    <property type="entry name" value="RNA POLYMERASE SIGMA FACTOR HI_1459-RELATED"/>
    <property type="match status" value="1"/>
</dbReference>
<evidence type="ECO:0000313" key="9">
    <source>
        <dbReference type="EMBL" id="KKR91196.1"/>
    </source>
</evidence>
<sequence>MKLLISPHLKPIYGFIFQYVKNAPDAEDITQEVFVKAWRNLKKIKQKNFKAWLFSVARNTSIDFLRKKRAIPFSEFENESGENILDETLADETDLPDEILAKQNIKEQLNAAINKLPPQSRLTLLLHYKENFTFQEIAEILHEPLNTVKSRYRRATIQLKILLSQN</sequence>
<name>A0A0G0UUK3_9BACT</name>
<dbReference type="SUPFAM" id="SSF88659">
    <property type="entry name" value="Sigma3 and sigma4 domains of RNA polymerase sigma factors"/>
    <property type="match status" value="1"/>
</dbReference>
<dbReference type="EMBL" id="LCAP01000013">
    <property type="protein sequence ID" value="KKR91196.1"/>
    <property type="molecule type" value="Genomic_DNA"/>
</dbReference>
<accession>A0A0G0UUK3</accession>
<gene>
    <name evidence="9" type="ORF">UU43_C0013G0002</name>
</gene>
<dbReference type="Pfam" id="PF04542">
    <property type="entry name" value="Sigma70_r2"/>
    <property type="match status" value="1"/>
</dbReference>
<proteinExistence type="inferred from homology"/>
<comment type="caution">
    <text evidence="9">The sequence shown here is derived from an EMBL/GenBank/DDBJ whole genome shotgun (WGS) entry which is preliminary data.</text>
</comment>
<evidence type="ECO:0000313" key="10">
    <source>
        <dbReference type="Proteomes" id="UP000034190"/>
    </source>
</evidence>
<evidence type="ECO:0000259" key="7">
    <source>
        <dbReference type="Pfam" id="PF04542"/>
    </source>
</evidence>
<evidence type="ECO:0000256" key="3">
    <source>
        <dbReference type="ARBA" id="ARBA00023082"/>
    </source>
</evidence>
<evidence type="ECO:0000256" key="4">
    <source>
        <dbReference type="ARBA" id="ARBA00023125"/>
    </source>
</evidence>
<keyword evidence="2 6" id="KW-0805">Transcription regulation</keyword>
<comment type="similarity">
    <text evidence="1 6">Belongs to the sigma-70 factor family. ECF subfamily.</text>
</comment>
<dbReference type="PANTHER" id="PTHR43133">
    <property type="entry name" value="RNA POLYMERASE ECF-TYPE SIGMA FACTO"/>
    <property type="match status" value="1"/>
</dbReference>
<keyword evidence="4 6" id="KW-0238">DNA-binding</keyword>
<dbReference type="InterPro" id="IPR039425">
    <property type="entry name" value="RNA_pol_sigma-70-like"/>
</dbReference>
<dbReference type="Proteomes" id="UP000034190">
    <property type="component" value="Unassembled WGS sequence"/>
</dbReference>
<dbReference type="PROSITE" id="PS01063">
    <property type="entry name" value="SIGMA70_ECF"/>
    <property type="match status" value="1"/>
</dbReference>
<keyword evidence="3 6" id="KW-0731">Sigma factor</keyword>
<dbReference type="Gene3D" id="1.10.10.10">
    <property type="entry name" value="Winged helix-like DNA-binding domain superfamily/Winged helix DNA-binding domain"/>
    <property type="match status" value="1"/>
</dbReference>
<dbReference type="AlphaFoldDB" id="A0A0G0UUK3"/>
<dbReference type="CDD" id="cd06171">
    <property type="entry name" value="Sigma70_r4"/>
    <property type="match status" value="1"/>
</dbReference>
<reference evidence="9 10" key="1">
    <citation type="journal article" date="2015" name="Nature">
        <title>rRNA introns, odd ribosomes, and small enigmatic genomes across a large radiation of phyla.</title>
        <authorList>
            <person name="Brown C.T."/>
            <person name="Hug L.A."/>
            <person name="Thomas B.C."/>
            <person name="Sharon I."/>
            <person name="Castelle C.J."/>
            <person name="Singh A."/>
            <person name="Wilkins M.J."/>
            <person name="Williams K.H."/>
            <person name="Banfield J.F."/>
        </authorList>
    </citation>
    <scope>NUCLEOTIDE SEQUENCE [LARGE SCALE GENOMIC DNA]</scope>
</reference>
<organism evidence="9 10">
    <name type="scientific">Candidatus Falkowbacteria bacterium GW2011_GWA2_41_14</name>
    <dbReference type="NCBI Taxonomy" id="1618635"/>
    <lineage>
        <taxon>Bacteria</taxon>
        <taxon>Candidatus Falkowiibacteriota</taxon>
    </lineage>
</organism>
<dbReference type="InterPro" id="IPR014284">
    <property type="entry name" value="RNA_pol_sigma-70_dom"/>
</dbReference>
<dbReference type="InterPro" id="IPR013249">
    <property type="entry name" value="RNA_pol_sigma70_r4_t2"/>
</dbReference>
<dbReference type="InterPro" id="IPR036388">
    <property type="entry name" value="WH-like_DNA-bd_sf"/>
</dbReference>
<protein>
    <recommendedName>
        <fullName evidence="6">RNA polymerase sigma factor</fullName>
    </recommendedName>
</protein>
<dbReference type="InterPro" id="IPR007627">
    <property type="entry name" value="RNA_pol_sigma70_r2"/>
</dbReference>
<dbReference type="GO" id="GO:0003677">
    <property type="term" value="F:DNA binding"/>
    <property type="evidence" value="ECO:0007669"/>
    <property type="project" value="UniProtKB-KW"/>
</dbReference>
<dbReference type="Pfam" id="PF08281">
    <property type="entry name" value="Sigma70_r4_2"/>
    <property type="match status" value="1"/>
</dbReference>
<dbReference type="NCBIfam" id="TIGR02937">
    <property type="entry name" value="sigma70-ECF"/>
    <property type="match status" value="1"/>
</dbReference>
<dbReference type="GO" id="GO:0016987">
    <property type="term" value="F:sigma factor activity"/>
    <property type="evidence" value="ECO:0007669"/>
    <property type="project" value="UniProtKB-KW"/>
</dbReference>
<dbReference type="GO" id="GO:0006352">
    <property type="term" value="P:DNA-templated transcription initiation"/>
    <property type="evidence" value="ECO:0007669"/>
    <property type="project" value="InterPro"/>
</dbReference>
<dbReference type="Gene3D" id="1.10.1740.10">
    <property type="match status" value="1"/>
</dbReference>
<evidence type="ECO:0000256" key="5">
    <source>
        <dbReference type="ARBA" id="ARBA00023163"/>
    </source>
</evidence>
<dbReference type="SUPFAM" id="SSF88946">
    <property type="entry name" value="Sigma2 domain of RNA polymerase sigma factors"/>
    <property type="match status" value="1"/>
</dbReference>
<feature type="domain" description="RNA polymerase sigma-70 region 2" evidence="7">
    <location>
        <begin position="4"/>
        <end position="69"/>
    </location>
</feature>
<evidence type="ECO:0000256" key="1">
    <source>
        <dbReference type="ARBA" id="ARBA00010641"/>
    </source>
</evidence>
<feature type="domain" description="RNA polymerase sigma factor 70 region 4 type 2" evidence="8">
    <location>
        <begin position="107"/>
        <end position="155"/>
    </location>
</feature>